<proteinExistence type="predicted"/>
<name>A0A915HT13_ROMCU</name>
<reference evidence="2" key="1">
    <citation type="submission" date="2022-11" db="UniProtKB">
        <authorList>
            <consortium name="WormBaseParasite"/>
        </authorList>
    </citation>
    <scope>IDENTIFICATION</scope>
</reference>
<dbReference type="AlphaFoldDB" id="A0A915HT13"/>
<dbReference type="Proteomes" id="UP000887565">
    <property type="component" value="Unplaced"/>
</dbReference>
<sequence length="93" mass="10555">MTSALLSVHFELLAADTLLVRKFSFVKCSVVEFKYNLFLADSFELVRDIDSLISLSKLGSGEFISANNSLTAYKIFCNNIKQREIVRVPVKYK</sequence>
<evidence type="ECO:0000313" key="2">
    <source>
        <dbReference type="WBParaSite" id="nRc.2.0.1.t04540-RA"/>
    </source>
</evidence>
<evidence type="ECO:0000313" key="1">
    <source>
        <dbReference type="Proteomes" id="UP000887565"/>
    </source>
</evidence>
<dbReference type="WBParaSite" id="nRc.2.0.1.t04540-RA">
    <property type="protein sequence ID" value="nRc.2.0.1.t04540-RA"/>
    <property type="gene ID" value="nRc.2.0.1.g04540"/>
</dbReference>
<organism evidence="1 2">
    <name type="scientific">Romanomermis culicivorax</name>
    <name type="common">Nematode worm</name>
    <dbReference type="NCBI Taxonomy" id="13658"/>
    <lineage>
        <taxon>Eukaryota</taxon>
        <taxon>Metazoa</taxon>
        <taxon>Ecdysozoa</taxon>
        <taxon>Nematoda</taxon>
        <taxon>Enoplea</taxon>
        <taxon>Dorylaimia</taxon>
        <taxon>Mermithida</taxon>
        <taxon>Mermithoidea</taxon>
        <taxon>Mermithidae</taxon>
        <taxon>Romanomermis</taxon>
    </lineage>
</organism>
<accession>A0A915HT13</accession>
<keyword evidence="1" id="KW-1185">Reference proteome</keyword>
<protein>
    <submittedName>
        <fullName evidence="2">Uncharacterized protein</fullName>
    </submittedName>
</protein>